<evidence type="ECO:0000256" key="1">
    <source>
        <dbReference type="SAM" id="MobiDB-lite"/>
    </source>
</evidence>
<protein>
    <submittedName>
        <fullName evidence="2">Uncharacterized protein</fullName>
    </submittedName>
</protein>
<feature type="compositionally biased region" description="Basic and acidic residues" evidence="1">
    <location>
        <begin position="13"/>
        <end position="34"/>
    </location>
</feature>
<proteinExistence type="predicted"/>
<name>G4ZS52_PHYSP</name>
<reference evidence="2 3" key="1">
    <citation type="journal article" date="2006" name="Science">
        <title>Phytophthora genome sequences uncover evolutionary origins and mechanisms of pathogenesis.</title>
        <authorList>
            <person name="Tyler B.M."/>
            <person name="Tripathy S."/>
            <person name="Zhang X."/>
            <person name="Dehal P."/>
            <person name="Jiang R.H."/>
            <person name="Aerts A."/>
            <person name="Arredondo F.D."/>
            <person name="Baxter L."/>
            <person name="Bensasson D."/>
            <person name="Beynon J.L."/>
            <person name="Chapman J."/>
            <person name="Damasceno C.M."/>
            <person name="Dorrance A.E."/>
            <person name="Dou D."/>
            <person name="Dickerman A.W."/>
            <person name="Dubchak I.L."/>
            <person name="Garbelotto M."/>
            <person name="Gijzen M."/>
            <person name="Gordon S.G."/>
            <person name="Govers F."/>
            <person name="Grunwald N.J."/>
            <person name="Huang W."/>
            <person name="Ivors K.L."/>
            <person name="Jones R.W."/>
            <person name="Kamoun S."/>
            <person name="Krampis K."/>
            <person name="Lamour K.H."/>
            <person name="Lee M.K."/>
            <person name="McDonald W.H."/>
            <person name="Medina M."/>
            <person name="Meijer H.J."/>
            <person name="Nordberg E.K."/>
            <person name="Maclean D.J."/>
            <person name="Ospina-Giraldo M.D."/>
            <person name="Morris P.F."/>
            <person name="Phuntumart V."/>
            <person name="Putnam N.H."/>
            <person name="Rash S."/>
            <person name="Rose J.K."/>
            <person name="Sakihama Y."/>
            <person name="Salamov A.A."/>
            <person name="Savidor A."/>
            <person name="Scheuring C.F."/>
            <person name="Smith B.M."/>
            <person name="Sobral B.W."/>
            <person name="Terry A."/>
            <person name="Torto-Alalibo T.A."/>
            <person name="Win J."/>
            <person name="Xu Z."/>
            <person name="Zhang H."/>
            <person name="Grigoriev I.V."/>
            <person name="Rokhsar D.S."/>
            <person name="Boore J.L."/>
        </authorList>
    </citation>
    <scope>NUCLEOTIDE SEQUENCE [LARGE SCALE GENOMIC DNA]</scope>
    <source>
        <strain evidence="2 3">P6497</strain>
    </source>
</reference>
<dbReference type="InParanoid" id="G4ZS52"/>
<accession>G4ZS52</accession>
<dbReference type="SMR" id="G4ZS52"/>
<dbReference type="Proteomes" id="UP000002640">
    <property type="component" value="Unassembled WGS sequence"/>
</dbReference>
<dbReference type="RefSeq" id="XP_009531777.1">
    <property type="nucleotide sequence ID" value="XM_009533482.1"/>
</dbReference>
<evidence type="ECO:0000313" key="3">
    <source>
        <dbReference type="Proteomes" id="UP000002640"/>
    </source>
</evidence>
<gene>
    <name evidence="2" type="ORF">PHYSODRAFT_335988</name>
</gene>
<dbReference type="KEGG" id="psoj:PHYSODRAFT_335988"/>
<sequence>MTRDSTSASSSKAHADPATEASDRDARVNDDASRKKQLQVGESQRMSRG</sequence>
<organism evidence="2 3">
    <name type="scientific">Phytophthora sojae (strain P6497)</name>
    <name type="common">Soybean stem and root rot agent</name>
    <name type="synonym">Phytophthora megasperma f. sp. glycines</name>
    <dbReference type="NCBI Taxonomy" id="1094619"/>
    <lineage>
        <taxon>Eukaryota</taxon>
        <taxon>Sar</taxon>
        <taxon>Stramenopiles</taxon>
        <taxon>Oomycota</taxon>
        <taxon>Peronosporomycetes</taxon>
        <taxon>Peronosporales</taxon>
        <taxon>Peronosporaceae</taxon>
        <taxon>Phytophthora</taxon>
    </lineage>
</organism>
<evidence type="ECO:0000313" key="2">
    <source>
        <dbReference type="EMBL" id="EGZ14348.1"/>
    </source>
</evidence>
<keyword evidence="3" id="KW-1185">Reference proteome</keyword>
<dbReference type="GeneID" id="20647127"/>
<feature type="compositionally biased region" description="Polar residues" evidence="1">
    <location>
        <begin position="40"/>
        <end position="49"/>
    </location>
</feature>
<feature type="region of interest" description="Disordered" evidence="1">
    <location>
        <begin position="1"/>
        <end position="49"/>
    </location>
</feature>
<dbReference type="EMBL" id="JH159156">
    <property type="protein sequence ID" value="EGZ14348.1"/>
    <property type="molecule type" value="Genomic_DNA"/>
</dbReference>
<feature type="compositionally biased region" description="Polar residues" evidence="1">
    <location>
        <begin position="1"/>
        <end position="12"/>
    </location>
</feature>
<dbReference type="AlphaFoldDB" id="G4ZS52"/>